<gene>
    <name evidence="1" type="ORF">G6F51_014172</name>
</gene>
<evidence type="ECO:0000313" key="2">
    <source>
        <dbReference type="Proteomes" id="UP000717996"/>
    </source>
</evidence>
<organism evidence="1 2">
    <name type="scientific">Rhizopus oryzae</name>
    <name type="common">Mucormycosis agent</name>
    <name type="synonym">Rhizopus arrhizus var. delemar</name>
    <dbReference type="NCBI Taxonomy" id="64495"/>
    <lineage>
        <taxon>Eukaryota</taxon>
        <taxon>Fungi</taxon>
        <taxon>Fungi incertae sedis</taxon>
        <taxon>Mucoromycota</taxon>
        <taxon>Mucoromycotina</taxon>
        <taxon>Mucoromycetes</taxon>
        <taxon>Mucorales</taxon>
        <taxon>Mucorineae</taxon>
        <taxon>Rhizopodaceae</taxon>
        <taxon>Rhizopus</taxon>
    </lineage>
</organism>
<evidence type="ECO:0000313" key="1">
    <source>
        <dbReference type="EMBL" id="KAG1529345.1"/>
    </source>
</evidence>
<protein>
    <submittedName>
        <fullName evidence="1">Uncharacterized protein</fullName>
    </submittedName>
</protein>
<dbReference type="EMBL" id="JAANIT010008271">
    <property type="protein sequence ID" value="KAG1529345.1"/>
    <property type="molecule type" value="Genomic_DNA"/>
</dbReference>
<accession>A0A9P6XNF3</accession>
<comment type="caution">
    <text evidence="1">The sequence shown here is derived from an EMBL/GenBank/DDBJ whole genome shotgun (WGS) entry which is preliminary data.</text>
</comment>
<sequence length="136" mass="14162">MAFGGHRQRQGGIGLDIGIVAQALVTQRVVPDLPGTFPRGPVQRGGGQEEGAVGDAGIDVHAAVVARRVGVIAHVPGLRILAQQRVVVGATGLGHGAQPAGTDFFGEQSGAHQPVRLSGRLAQRVLLDQADRLRYR</sequence>
<reference evidence="1" key="1">
    <citation type="journal article" date="2020" name="Microb. Genom.">
        <title>Genetic diversity of clinical and environmental Mucorales isolates obtained from an investigation of mucormycosis cases among solid organ transplant recipients.</title>
        <authorList>
            <person name="Nguyen M.H."/>
            <person name="Kaul D."/>
            <person name="Muto C."/>
            <person name="Cheng S.J."/>
            <person name="Richter R.A."/>
            <person name="Bruno V.M."/>
            <person name="Liu G."/>
            <person name="Beyhan S."/>
            <person name="Sundermann A.J."/>
            <person name="Mounaud S."/>
            <person name="Pasculle A.W."/>
            <person name="Nierman W.C."/>
            <person name="Driscoll E."/>
            <person name="Cumbie R."/>
            <person name="Clancy C.J."/>
            <person name="Dupont C.L."/>
        </authorList>
    </citation>
    <scope>NUCLEOTIDE SEQUENCE</scope>
    <source>
        <strain evidence="1">GL16</strain>
    </source>
</reference>
<proteinExistence type="predicted"/>
<dbReference type="Proteomes" id="UP000717996">
    <property type="component" value="Unassembled WGS sequence"/>
</dbReference>
<dbReference type="AlphaFoldDB" id="A0A9P6XNF3"/>
<name>A0A9P6XNF3_RHIOR</name>